<gene>
    <name evidence="1" type="ORF">FB45DRAFT_947964</name>
</gene>
<dbReference type="InterPro" id="IPR032675">
    <property type="entry name" value="LRR_dom_sf"/>
</dbReference>
<comment type="caution">
    <text evidence="1">The sequence shown here is derived from an EMBL/GenBank/DDBJ whole genome shotgun (WGS) entry which is preliminary data.</text>
</comment>
<reference evidence="1" key="1">
    <citation type="submission" date="2023-03" db="EMBL/GenBank/DDBJ databases">
        <title>Massive genome expansion in bonnet fungi (Mycena s.s.) driven by repeated elements and novel gene families across ecological guilds.</title>
        <authorList>
            <consortium name="Lawrence Berkeley National Laboratory"/>
            <person name="Harder C.B."/>
            <person name="Miyauchi S."/>
            <person name="Viragh M."/>
            <person name="Kuo A."/>
            <person name="Thoen E."/>
            <person name="Andreopoulos B."/>
            <person name="Lu D."/>
            <person name="Skrede I."/>
            <person name="Drula E."/>
            <person name="Henrissat B."/>
            <person name="Morin E."/>
            <person name="Kohler A."/>
            <person name="Barry K."/>
            <person name="LaButti K."/>
            <person name="Morin E."/>
            <person name="Salamov A."/>
            <person name="Lipzen A."/>
            <person name="Mereny Z."/>
            <person name="Hegedus B."/>
            <person name="Baldrian P."/>
            <person name="Stursova M."/>
            <person name="Weitz H."/>
            <person name="Taylor A."/>
            <person name="Grigoriev I.V."/>
            <person name="Nagy L.G."/>
            <person name="Martin F."/>
            <person name="Kauserud H."/>
        </authorList>
    </citation>
    <scope>NUCLEOTIDE SEQUENCE</scope>
    <source>
        <strain evidence="1">9284</strain>
    </source>
</reference>
<sequence length="257" mass="29140">MECIHMPWSQLTRITIWDFAHPAQDCLDILAQCTNALVSAVFTKVIPWAEPSSIDRIVHLACLERLRIIFARDPYNHYITPFFTALSLPALSDLSIQARGIDWSPADFTDFQHRSPNIRELHISGAVRATEHVIRILSESPHLVSLSVEGLYSSINPLLQVLQFSDSETAVHVAARLERLSLQDFHGTVNESILSEMILSRWWTDEELRDLDDHGPPPVRCWKALEIVGAHVQSYTKSFKGMVKLLRTEGLEVTLSH</sequence>
<name>A0AAD7B228_9AGAR</name>
<evidence type="ECO:0000313" key="2">
    <source>
        <dbReference type="Proteomes" id="UP001221142"/>
    </source>
</evidence>
<keyword evidence="2" id="KW-1185">Reference proteome</keyword>
<evidence type="ECO:0000313" key="1">
    <source>
        <dbReference type="EMBL" id="KAJ7607575.1"/>
    </source>
</evidence>
<dbReference type="Gene3D" id="3.80.10.10">
    <property type="entry name" value="Ribonuclease Inhibitor"/>
    <property type="match status" value="1"/>
</dbReference>
<protein>
    <submittedName>
        <fullName evidence="1">Uncharacterized protein</fullName>
    </submittedName>
</protein>
<dbReference type="AlphaFoldDB" id="A0AAD7B228"/>
<accession>A0AAD7B228</accession>
<dbReference type="Proteomes" id="UP001221142">
    <property type="component" value="Unassembled WGS sequence"/>
</dbReference>
<dbReference type="SUPFAM" id="SSF52047">
    <property type="entry name" value="RNI-like"/>
    <property type="match status" value="1"/>
</dbReference>
<proteinExistence type="predicted"/>
<dbReference type="EMBL" id="JARKIF010000049">
    <property type="protein sequence ID" value="KAJ7607575.1"/>
    <property type="molecule type" value="Genomic_DNA"/>
</dbReference>
<organism evidence="1 2">
    <name type="scientific">Roridomyces roridus</name>
    <dbReference type="NCBI Taxonomy" id="1738132"/>
    <lineage>
        <taxon>Eukaryota</taxon>
        <taxon>Fungi</taxon>
        <taxon>Dikarya</taxon>
        <taxon>Basidiomycota</taxon>
        <taxon>Agaricomycotina</taxon>
        <taxon>Agaricomycetes</taxon>
        <taxon>Agaricomycetidae</taxon>
        <taxon>Agaricales</taxon>
        <taxon>Marasmiineae</taxon>
        <taxon>Mycenaceae</taxon>
        <taxon>Roridomyces</taxon>
    </lineage>
</organism>